<dbReference type="Proteomes" id="UP000230903">
    <property type="component" value="Unassembled WGS sequence"/>
</dbReference>
<dbReference type="SMART" id="SM00358">
    <property type="entry name" value="DSRM"/>
    <property type="match status" value="1"/>
</dbReference>
<evidence type="ECO:0000259" key="11">
    <source>
        <dbReference type="PROSITE" id="PS50142"/>
    </source>
</evidence>
<dbReference type="Gene3D" id="1.10.1520.10">
    <property type="entry name" value="Ribonuclease III domain"/>
    <property type="match status" value="1"/>
</dbReference>
<name>A0A2H0UPC5_9BACT</name>
<evidence type="ECO:0000313" key="13">
    <source>
        <dbReference type="Proteomes" id="UP000230903"/>
    </source>
</evidence>
<feature type="binding site" evidence="9">
    <location>
        <position position="45"/>
    </location>
    <ligand>
        <name>Mg(2+)</name>
        <dbReference type="ChEBI" id="CHEBI:18420"/>
    </ligand>
</feature>
<evidence type="ECO:0000256" key="9">
    <source>
        <dbReference type="HAMAP-Rule" id="MF_00104"/>
    </source>
</evidence>
<evidence type="ECO:0000256" key="5">
    <source>
        <dbReference type="ARBA" id="ARBA00022722"/>
    </source>
</evidence>
<dbReference type="GO" id="GO:0008033">
    <property type="term" value="P:tRNA processing"/>
    <property type="evidence" value="ECO:0007669"/>
    <property type="project" value="UniProtKB-KW"/>
</dbReference>
<feature type="domain" description="RNase III" evidence="11">
    <location>
        <begin position="3"/>
        <end position="132"/>
    </location>
</feature>
<dbReference type="InterPro" id="IPR014720">
    <property type="entry name" value="dsRBD_dom"/>
</dbReference>
<comment type="subunit">
    <text evidence="9">Homodimer.</text>
</comment>
<dbReference type="PANTHER" id="PTHR11207:SF0">
    <property type="entry name" value="RIBONUCLEASE 3"/>
    <property type="match status" value="1"/>
</dbReference>
<evidence type="ECO:0000259" key="10">
    <source>
        <dbReference type="PROSITE" id="PS50137"/>
    </source>
</evidence>
<dbReference type="GO" id="GO:0046872">
    <property type="term" value="F:metal ion binding"/>
    <property type="evidence" value="ECO:0007669"/>
    <property type="project" value="UniProtKB-KW"/>
</dbReference>
<feature type="binding site" evidence="9">
    <location>
        <position position="121"/>
    </location>
    <ligand>
        <name>Mg(2+)</name>
        <dbReference type="ChEBI" id="CHEBI:18420"/>
    </ligand>
</feature>
<comment type="similarity">
    <text evidence="2">Belongs to the ribonuclease III family.</text>
</comment>
<keyword evidence="9" id="KW-0479">Metal-binding</keyword>
<feature type="active site" evidence="9">
    <location>
        <position position="121"/>
    </location>
</feature>
<feature type="binding site" evidence="9">
    <location>
        <position position="118"/>
    </location>
    <ligand>
        <name>Mg(2+)</name>
        <dbReference type="ChEBI" id="CHEBI:18420"/>
    </ligand>
</feature>
<comment type="cofactor">
    <cofactor evidence="9">
        <name>Mg(2+)</name>
        <dbReference type="ChEBI" id="CHEBI:18420"/>
    </cofactor>
</comment>
<dbReference type="EMBL" id="PFBC01000005">
    <property type="protein sequence ID" value="PIR88243.1"/>
    <property type="molecule type" value="Genomic_DNA"/>
</dbReference>
<dbReference type="HAMAP" id="MF_00104">
    <property type="entry name" value="RNase_III"/>
    <property type="match status" value="1"/>
</dbReference>
<dbReference type="PROSITE" id="PS50142">
    <property type="entry name" value="RNASE_3_2"/>
    <property type="match status" value="1"/>
</dbReference>
<keyword evidence="9" id="KW-0699">rRNA-binding</keyword>
<reference evidence="13" key="1">
    <citation type="submission" date="2017-09" db="EMBL/GenBank/DDBJ databases">
        <title>Depth-based differentiation of microbial function through sediment-hosted aquifers and enrichment of novel symbionts in the deep terrestrial subsurface.</title>
        <authorList>
            <person name="Probst A.J."/>
            <person name="Ladd B."/>
            <person name="Jarett J.K."/>
            <person name="Geller-Mcgrath D.E."/>
            <person name="Sieber C.M.K."/>
            <person name="Emerson J.B."/>
            <person name="Anantharaman K."/>
            <person name="Thomas B.C."/>
            <person name="Malmstrom R."/>
            <person name="Stieglmeier M."/>
            <person name="Klingl A."/>
            <person name="Woyke T."/>
            <person name="Ryan C.M."/>
            <person name="Banfield J.F."/>
        </authorList>
    </citation>
    <scope>NUCLEOTIDE SEQUENCE [LARGE SCALE GENOMIC DNA]</scope>
</reference>
<keyword evidence="7 9" id="KW-0378">Hydrolase</keyword>
<proteinExistence type="inferred from homology"/>
<keyword evidence="8 9" id="KW-0694">RNA-binding</keyword>
<dbReference type="Pfam" id="PF00035">
    <property type="entry name" value="dsrm"/>
    <property type="match status" value="1"/>
</dbReference>
<evidence type="ECO:0000256" key="4">
    <source>
        <dbReference type="ARBA" id="ARBA00022664"/>
    </source>
</evidence>
<dbReference type="SUPFAM" id="SSF69065">
    <property type="entry name" value="RNase III domain-like"/>
    <property type="match status" value="1"/>
</dbReference>
<keyword evidence="4 9" id="KW-0507">mRNA processing</keyword>
<dbReference type="CDD" id="cd10845">
    <property type="entry name" value="DSRM_RNAse_III_family"/>
    <property type="match status" value="1"/>
</dbReference>
<dbReference type="GO" id="GO:0019843">
    <property type="term" value="F:rRNA binding"/>
    <property type="evidence" value="ECO:0007669"/>
    <property type="project" value="UniProtKB-KW"/>
</dbReference>
<accession>A0A2H0UPC5</accession>
<dbReference type="InterPro" id="IPR036389">
    <property type="entry name" value="RNase_III_sf"/>
</dbReference>
<comment type="function">
    <text evidence="9">Digests double-stranded RNA. Involved in the processing of primary rRNA transcript to yield the immediate precursors to the large and small rRNAs (23S and 16S). Processes some mRNAs, and tRNAs when they are encoded in the rRNA operon. Processes pre-crRNA and tracrRNA of type II CRISPR loci if present in the organism.</text>
</comment>
<dbReference type="Gene3D" id="3.30.160.20">
    <property type="match status" value="1"/>
</dbReference>
<dbReference type="CDD" id="cd00593">
    <property type="entry name" value="RIBOc"/>
    <property type="match status" value="1"/>
</dbReference>
<dbReference type="InterPro" id="IPR011907">
    <property type="entry name" value="RNase_III"/>
</dbReference>
<protein>
    <recommendedName>
        <fullName evidence="9">Ribonuclease 3</fullName>
        <ecNumber evidence="9">3.1.26.3</ecNumber>
    </recommendedName>
    <alternativeName>
        <fullName evidence="9">Ribonuclease III</fullName>
        <shortName evidence="9">RNase III</shortName>
    </alternativeName>
</protein>
<dbReference type="SUPFAM" id="SSF54768">
    <property type="entry name" value="dsRNA-binding domain-like"/>
    <property type="match status" value="1"/>
</dbReference>
<keyword evidence="5 9" id="KW-0540">Nuclease</keyword>
<dbReference type="PANTHER" id="PTHR11207">
    <property type="entry name" value="RIBONUCLEASE III"/>
    <property type="match status" value="1"/>
</dbReference>
<dbReference type="NCBIfam" id="TIGR02191">
    <property type="entry name" value="RNaseIII"/>
    <property type="match status" value="1"/>
</dbReference>
<feature type="domain" description="DRBM" evidence="10">
    <location>
        <begin position="159"/>
        <end position="228"/>
    </location>
</feature>
<dbReference type="PROSITE" id="PS50137">
    <property type="entry name" value="DS_RBD"/>
    <property type="match status" value="1"/>
</dbReference>
<evidence type="ECO:0000256" key="1">
    <source>
        <dbReference type="ARBA" id="ARBA00000109"/>
    </source>
</evidence>
<dbReference type="FunFam" id="1.10.1520.10:FF:000001">
    <property type="entry name" value="Ribonuclease 3"/>
    <property type="match status" value="1"/>
</dbReference>
<evidence type="ECO:0000313" key="12">
    <source>
        <dbReference type="EMBL" id="PIR88243.1"/>
    </source>
</evidence>
<comment type="caution">
    <text evidence="12">The sequence shown here is derived from an EMBL/GenBank/DDBJ whole genome shotgun (WGS) entry which is preliminary data.</text>
</comment>
<dbReference type="GO" id="GO:0010468">
    <property type="term" value="P:regulation of gene expression"/>
    <property type="evidence" value="ECO:0007669"/>
    <property type="project" value="TreeGrafter"/>
</dbReference>
<dbReference type="GO" id="GO:0006397">
    <property type="term" value="P:mRNA processing"/>
    <property type="evidence" value="ECO:0007669"/>
    <property type="project" value="UniProtKB-UniRule"/>
</dbReference>
<dbReference type="GO" id="GO:0006364">
    <property type="term" value="P:rRNA processing"/>
    <property type="evidence" value="ECO:0007669"/>
    <property type="project" value="UniProtKB-UniRule"/>
</dbReference>
<keyword evidence="9" id="KW-0460">Magnesium</keyword>
<evidence type="ECO:0000256" key="3">
    <source>
        <dbReference type="ARBA" id="ARBA00022552"/>
    </source>
</evidence>
<keyword evidence="3 9" id="KW-0698">rRNA processing</keyword>
<dbReference type="EC" id="3.1.26.3" evidence="9"/>
<dbReference type="Pfam" id="PF14622">
    <property type="entry name" value="Ribonucleas_3_3"/>
    <property type="match status" value="1"/>
</dbReference>
<dbReference type="GO" id="GO:0004525">
    <property type="term" value="F:ribonuclease III activity"/>
    <property type="evidence" value="ECO:0007669"/>
    <property type="project" value="UniProtKB-UniRule"/>
</dbReference>
<keyword evidence="6 9" id="KW-0255">Endonuclease</keyword>
<evidence type="ECO:0000256" key="6">
    <source>
        <dbReference type="ARBA" id="ARBA00022759"/>
    </source>
</evidence>
<dbReference type="PROSITE" id="PS00517">
    <property type="entry name" value="RNASE_3_1"/>
    <property type="match status" value="1"/>
</dbReference>
<comment type="catalytic activity">
    <reaction evidence="1 9">
        <text>Endonucleolytic cleavage to 5'-phosphomonoester.</text>
        <dbReference type="EC" id="3.1.26.3"/>
    </reaction>
</comment>
<evidence type="ECO:0000256" key="7">
    <source>
        <dbReference type="ARBA" id="ARBA00022801"/>
    </source>
</evidence>
<keyword evidence="9" id="KW-0963">Cytoplasm</keyword>
<dbReference type="GO" id="GO:0003725">
    <property type="term" value="F:double-stranded RNA binding"/>
    <property type="evidence" value="ECO:0007669"/>
    <property type="project" value="TreeGrafter"/>
</dbReference>
<organism evidence="12 13">
    <name type="scientific">Candidatus Harrisonbacteria bacterium CG10_big_fil_rev_8_21_14_0_10_45_28</name>
    <dbReference type="NCBI Taxonomy" id="1974586"/>
    <lineage>
        <taxon>Bacteria</taxon>
        <taxon>Candidatus Harrisoniibacteriota</taxon>
    </lineage>
</organism>
<sequence length="230" mass="26071">MDLNKLELGIEYTFANKDYLNEAVTHRSYLNEHHGWNYPHNERMEFLGDAVLELAVTEELFNRYSKEAEGWMTSVRAALVNYMMLAEVAKEINLEEYLLMSRGEKKDSGRGRDVILANAMESLIGAIYQDGGFVPTKKFINKFVLAHLDEVISKNLFIDAKSQLQEKVQASLKLTPHYNTIEEDGPDHEKIFTVGVYFGDKLIATGQGQAKQDAEVEAAKAALEIIENQH</sequence>
<comment type="subcellular location">
    <subcellularLocation>
        <location evidence="9">Cytoplasm</location>
    </subcellularLocation>
</comment>
<dbReference type="SMART" id="SM00535">
    <property type="entry name" value="RIBOc"/>
    <property type="match status" value="1"/>
</dbReference>
<dbReference type="InterPro" id="IPR000999">
    <property type="entry name" value="RNase_III_dom"/>
</dbReference>
<dbReference type="GO" id="GO:0005737">
    <property type="term" value="C:cytoplasm"/>
    <property type="evidence" value="ECO:0007669"/>
    <property type="project" value="UniProtKB-SubCell"/>
</dbReference>
<dbReference type="AlphaFoldDB" id="A0A2H0UPC5"/>
<gene>
    <name evidence="9 12" type="primary">rnc</name>
    <name evidence="12" type="ORF">COU10_00245</name>
</gene>
<keyword evidence="9" id="KW-0819">tRNA processing</keyword>
<evidence type="ECO:0000256" key="8">
    <source>
        <dbReference type="ARBA" id="ARBA00022884"/>
    </source>
</evidence>
<evidence type="ECO:0000256" key="2">
    <source>
        <dbReference type="ARBA" id="ARBA00010183"/>
    </source>
</evidence>
<feature type="active site" evidence="9">
    <location>
        <position position="49"/>
    </location>
</feature>